<keyword evidence="3" id="KW-1185">Reference proteome</keyword>
<feature type="region of interest" description="Disordered" evidence="1">
    <location>
        <begin position="1"/>
        <end position="39"/>
    </location>
</feature>
<feature type="compositionally biased region" description="Basic and acidic residues" evidence="1">
    <location>
        <begin position="78"/>
        <end position="99"/>
    </location>
</feature>
<proteinExistence type="predicted"/>
<geneLocation type="plasmid" evidence="2 3">
    <name>pSCL4</name>
</geneLocation>
<accession>D5SLN3</accession>
<gene>
    <name evidence="2" type="ORF">SCLAV_p1342</name>
</gene>
<protein>
    <submittedName>
        <fullName evidence="2">Uncharacterized protein</fullName>
    </submittedName>
</protein>
<feature type="region of interest" description="Disordered" evidence="1">
    <location>
        <begin position="57"/>
        <end position="114"/>
    </location>
</feature>
<dbReference type="EMBL" id="CM000914">
    <property type="protein sequence ID" value="EFG04826.2"/>
    <property type="molecule type" value="Genomic_DNA"/>
</dbReference>
<organism evidence="2 3">
    <name type="scientific">Streptomyces clavuligerus</name>
    <dbReference type="NCBI Taxonomy" id="1901"/>
    <lineage>
        <taxon>Bacteria</taxon>
        <taxon>Bacillati</taxon>
        <taxon>Actinomycetota</taxon>
        <taxon>Actinomycetes</taxon>
        <taxon>Kitasatosporales</taxon>
        <taxon>Streptomycetaceae</taxon>
        <taxon>Streptomyces</taxon>
    </lineage>
</organism>
<sequence length="500" mass="54823">MRAKKEQPEKSAGVRRAPGPSPRLGTRAPLAGGPLPPQAIGALQRAIGNAAVVRMIEQQRDGTGPDERSVQRSVSVQREPETTLRWAEDSGREEGKSSDEGNSSEEEEFFDHSDIEANVTLSDSESDSDSEDDPWICSTSGNVAVGRHAQGKDLYAVESVVADANAELQASGAAVRLRPADGEVPGELSLRGLRKWRPVIVAGGQEHGDEDMLRVDQCIEVARVVTGKSLNRVLLAPEEGGTERVEHEQKPDDVLGLTSYPRLVTQPGMTPGDLARRLPNDSGYLLFSWRDADIDIDIEEEHDGEVMPALRAARDDLGEADMPLDHARALLGAMRSRQLETYPALQQLLVDRLEESGLFGEEPSDATKERIEAVAQKVTGLAKSRHLPYDRPDQERDARLGINEAADARVGEALAIYSTRGRSRPEQEADQESGARPPWAYHFAGVVLKDGKDVVTLENYNRRGKPGANRKWYFALYGPERTFHEAHRQTVTGALTLAMR</sequence>
<dbReference type="RefSeq" id="WP_003963645.1">
    <property type="nucleotide sequence ID" value="NZ_CP027859.1"/>
</dbReference>
<reference evidence="2 3" key="1">
    <citation type="journal article" date="2010" name="Genome Biol. Evol.">
        <title>The sequence of a 1.8-mb bacterial linear plasmid reveals a rich evolutionary reservoir of secondary metabolic pathways.</title>
        <authorList>
            <person name="Medema M.H."/>
            <person name="Trefzer A."/>
            <person name="Kovalchuk A."/>
            <person name="van den Berg M."/>
            <person name="Mueller U."/>
            <person name="Heijne W."/>
            <person name="Wu L."/>
            <person name="Alam M.T."/>
            <person name="Ronning C.M."/>
            <person name="Nierman W.C."/>
            <person name="Bovenberg R.A.L."/>
            <person name="Breitling R."/>
            <person name="Takano E."/>
        </authorList>
    </citation>
    <scope>NUCLEOTIDE SEQUENCE [LARGE SCALE GENOMIC DNA]</scope>
    <source>
        <strain evidence="3">ATCC 27064 / DSM 738 / JCM 4710 / NBRC 13307 / NCIMB 12785 / NRRL 3585 / VKM Ac-602</strain>
        <plasmid evidence="2">pSCL4</plasmid>
    </source>
</reference>
<evidence type="ECO:0000256" key="1">
    <source>
        <dbReference type="SAM" id="MobiDB-lite"/>
    </source>
</evidence>
<dbReference type="AlphaFoldDB" id="D5SLN3"/>
<evidence type="ECO:0000313" key="2">
    <source>
        <dbReference type="EMBL" id="EFG04826.2"/>
    </source>
</evidence>
<feature type="compositionally biased region" description="Low complexity" evidence="1">
    <location>
        <begin position="24"/>
        <end position="39"/>
    </location>
</feature>
<name>D5SLN3_STRCL</name>
<dbReference type="GeneID" id="93734415"/>
<dbReference type="Proteomes" id="UP000002357">
    <property type="component" value="Plasmid pSCL4"/>
</dbReference>
<evidence type="ECO:0000313" key="3">
    <source>
        <dbReference type="Proteomes" id="UP000002357"/>
    </source>
</evidence>
<keyword evidence="2" id="KW-0614">Plasmid</keyword>
<feature type="compositionally biased region" description="Basic and acidic residues" evidence="1">
    <location>
        <begin position="57"/>
        <end position="70"/>
    </location>
</feature>